<dbReference type="AlphaFoldDB" id="A0A6A6DW97"/>
<dbReference type="Pfam" id="PF24883">
    <property type="entry name" value="NPHP3_N"/>
    <property type="match status" value="1"/>
</dbReference>
<dbReference type="InterPro" id="IPR056884">
    <property type="entry name" value="NPHP3-like_N"/>
</dbReference>
<evidence type="ECO:0000259" key="4">
    <source>
        <dbReference type="Pfam" id="PF25053"/>
    </source>
</evidence>
<dbReference type="PANTHER" id="PTHR10039">
    <property type="entry name" value="AMELOGENIN"/>
    <property type="match status" value="1"/>
</dbReference>
<reference evidence="5" key="1">
    <citation type="journal article" date="2020" name="Stud. Mycol.">
        <title>101 Dothideomycetes genomes: a test case for predicting lifestyles and emergence of pathogens.</title>
        <authorList>
            <person name="Haridas S."/>
            <person name="Albert R."/>
            <person name="Binder M."/>
            <person name="Bloem J."/>
            <person name="Labutti K."/>
            <person name="Salamov A."/>
            <person name="Andreopoulos B."/>
            <person name="Baker S."/>
            <person name="Barry K."/>
            <person name="Bills G."/>
            <person name="Bluhm B."/>
            <person name="Cannon C."/>
            <person name="Castanera R."/>
            <person name="Culley D."/>
            <person name="Daum C."/>
            <person name="Ezra D."/>
            <person name="Gonzalez J."/>
            <person name="Henrissat B."/>
            <person name="Kuo A."/>
            <person name="Liang C."/>
            <person name="Lipzen A."/>
            <person name="Lutzoni F."/>
            <person name="Magnuson J."/>
            <person name="Mondo S."/>
            <person name="Nolan M."/>
            <person name="Ohm R."/>
            <person name="Pangilinan J."/>
            <person name="Park H.-J."/>
            <person name="Ramirez L."/>
            <person name="Alfaro M."/>
            <person name="Sun H."/>
            <person name="Tritt A."/>
            <person name="Yoshinaga Y."/>
            <person name="Zwiers L.-H."/>
            <person name="Turgeon B."/>
            <person name="Goodwin S."/>
            <person name="Spatafora J."/>
            <person name="Crous P."/>
            <person name="Grigoriev I."/>
        </authorList>
    </citation>
    <scope>NUCLEOTIDE SEQUENCE</scope>
    <source>
        <strain evidence="5">CBS 207.26</strain>
    </source>
</reference>
<dbReference type="Gene3D" id="3.40.50.300">
    <property type="entry name" value="P-loop containing nucleotide triphosphate hydrolases"/>
    <property type="match status" value="1"/>
</dbReference>
<dbReference type="PANTHER" id="PTHR10039:SF5">
    <property type="entry name" value="NACHT DOMAIN-CONTAINING PROTEIN"/>
    <property type="match status" value="1"/>
</dbReference>
<gene>
    <name evidence="5" type="ORF">K469DRAFT_751327</name>
</gene>
<feature type="domain" description="Nephrocystin 3-like N-terminal" evidence="3">
    <location>
        <begin position="260"/>
        <end position="441"/>
    </location>
</feature>
<dbReference type="Proteomes" id="UP000800200">
    <property type="component" value="Unassembled WGS sequence"/>
</dbReference>
<name>A0A6A6DW97_9PEZI</name>
<feature type="domain" description="DUF7791" evidence="4">
    <location>
        <begin position="552"/>
        <end position="656"/>
    </location>
</feature>
<evidence type="ECO:0000256" key="2">
    <source>
        <dbReference type="SAM" id="MobiDB-lite"/>
    </source>
</evidence>
<evidence type="ECO:0000313" key="5">
    <source>
        <dbReference type="EMBL" id="KAF2183957.1"/>
    </source>
</evidence>
<protein>
    <recommendedName>
        <fullName evidence="7">NACHT domain-containing protein</fullName>
    </recommendedName>
</protein>
<sequence>MEPLTIFGLAVNIIQVVDFSTRLLREAHELHHSSTGQTAEHVELHQISASLSQMCDSLAYTQSDQRSRLTLVEHQITENAASAKAVAEDLIAVVKKLKINDESKRRRWRDFRQALATLWNKDEIDRLQKRLGELRNSLSANMITHISLVQREIVKDLNALRRECEQINVTRTDTVKLLLQEITKLSLNAFTKKHLEELEKVLGEIRNSQLKIGREQMILRSLRFKEMLDRYHAIPKAHTNTFSWIFKPSSFPACDARSKITFKEWLSSGTGIYWISGKPGSGKSTLMKYLYGCEETREYLRNWAVGGKLIVSASYFWIAGTEMQRSLRGLLQHLLFQVLRVCPDLIHLLFSERFSEDRIEDWSDDLSEDDEDESGSTDVWDISRLQTTFERLNRTTDNTKICFFIDGLDEYSGDGGDHLDLINLIRRLSEVSNVKLCVSSRRWTCFEDTFGQDSRHKLYLEDLTRDDILRFTRDKLNEAPQYDRLMQGQQSDFDLVSEITRKAQGVFLWVHLVVKNLRRILIDGEDDISILQQKLEEIPADLEEFFDKLLGSVDEAYKKQMALLFKVALLAPEPLSLAIYWFLDSKKPYQTCQYPLGVNILFIEDRMNRRLNGRYKGLLEAYGAPGGKTVAFLHRTVHDYLKKPDIQSRFLQTNLNIGWEACRAIVAAEPFSAEQTPFVKATFGPQVSYDSLRWLLDNGADPNRSTSEGTIFWIFLNDYGKDSTRDDEFLSMLLISGADFHKAAITSPAARNLPAIPNFCEPLSRLIAEDWKNYLTKLLHLWTKLLKEGRGIDPNHTTSSHSSWEVWLWYIIQWQTDHGLFEDICVRVMELSLECDANPHARVKFANDRVRRCNYTVTKIMNTFFTVESMDKLRIILDEAKQRWQEKYPKTLEHARGSRKGKQERDQGNSRNYPRCKKRR</sequence>
<dbReference type="SUPFAM" id="SSF52540">
    <property type="entry name" value="P-loop containing nucleoside triphosphate hydrolases"/>
    <property type="match status" value="1"/>
</dbReference>
<feature type="region of interest" description="Disordered" evidence="2">
    <location>
        <begin position="888"/>
        <end position="920"/>
    </location>
</feature>
<dbReference type="InterPro" id="IPR027417">
    <property type="entry name" value="P-loop_NTPase"/>
</dbReference>
<dbReference type="OrthoDB" id="443402at2759"/>
<evidence type="ECO:0000313" key="6">
    <source>
        <dbReference type="Proteomes" id="UP000800200"/>
    </source>
</evidence>
<dbReference type="Pfam" id="PF25053">
    <property type="entry name" value="DUF7791"/>
    <property type="match status" value="1"/>
</dbReference>
<dbReference type="EMBL" id="ML994640">
    <property type="protein sequence ID" value="KAF2183957.1"/>
    <property type="molecule type" value="Genomic_DNA"/>
</dbReference>
<evidence type="ECO:0008006" key="7">
    <source>
        <dbReference type="Google" id="ProtNLM"/>
    </source>
</evidence>
<dbReference type="InterPro" id="IPR056693">
    <property type="entry name" value="DUF7791"/>
</dbReference>
<keyword evidence="1" id="KW-0677">Repeat</keyword>
<keyword evidence="6" id="KW-1185">Reference proteome</keyword>
<feature type="compositionally biased region" description="Basic and acidic residues" evidence="2">
    <location>
        <begin position="888"/>
        <end position="908"/>
    </location>
</feature>
<evidence type="ECO:0000256" key="1">
    <source>
        <dbReference type="ARBA" id="ARBA00022737"/>
    </source>
</evidence>
<proteinExistence type="predicted"/>
<organism evidence="5 6">
    <name type="scientific">Zopfia rhizophila CBS 207.26</name>
    <dbReference type="NCBI Taxonomy" id="1314779"/>
    <lineage>
        <taxon>Eukaryota</taxon>
        <taxon>Fungi</taxon>
        <taxon>Dikarya</taxon>
        <taxon>Ascomycota</taxon>
        <taxon>Pezizomycotina</taxon>
        <taxon>Dothideomycetes</taxon>
        <taxon>Dothideomycetes incertae sedis</taxon>
        <taxon>Zopfiaceae</taxon>
        <taxon>Zopfia</taxon>
    </lineage>
</organism>
<accession>A0A6A6DW97</accession>
<evidence type="ECO:0000259" key="3">
    <source>
        <dbReference type="Pfam" id="PF24883"/>
    </source>
</evidence>